<sequence length="148" mass="15594">MRISGPLGTAYLRRTHTGPMLCVGGGTGLAPVLSIVRGALESGMSNPIHLYFGVRSEQDIYDEERLHALAARFPNLKVNVVVATGPAGPGRRSGLVTDLIGRDLPNLAGWRAYLCGAPAMVEALNLLVARLGIVPGHIHADAFYPSGV</sequence>
<dbReference type="InterPro" id="IPR050415">
    <property type="entry name" value="MRET"/>
</dbReference>
<comment type="caution">
    <text evidence="2">The sequence shown here is derived from an EMBL/GenBank/DDBJ whole genome shotgun (WGS) entry which is preliminary data.</text>
</comment>
<feature type="domain" description="Oxidoreductase FAD/NAD(P)-binding" evidence="1">
    <location>
        <begin position="23"/>
        <end position="123"/>
    </location>
</feature>
<keyword evidence="2" id="KW-0223">Dioxygenase</keyword>
<gene>
    <name evidence="2" type="primary">nagAa</name>
    <name evidence="2" type="ORF">SDC9_178326</name>
</gene>
<accession>A0A645GVN6</accession>
<dbReference type="PRINTS" id="PR00410">
    <property type="entry name" value="PHEHYDRXLASE"/>
</dbReference>
<dbReference type="Gene3D" id="3.40.50.80">
    <property type="entry name" value="Nucleotide-binding domain of ferredoxin-NADP reductase (FNR) module"/>
    <property type="match status" value="1"/>
</dbReference>
<evidence type="ECO:0000259" key="1">
    <source>
        <dbReference type="Pfam" id="PF00175"/>
    </source>
</evidence>
<dbReference type="Pfam" id="PF00175">
    <property type="entry name" value="NAD_binding_1"/>
    <property type="match status" value="1"/>
</dbReference>
<dbReference type="EMBL" id="VSSQ01082134">
    <property type="protein sequence ID" value="MPN30855.1"/>
    <property type="molecule type" value="Genomic_DNA"/>
</dbReference>
<keyword evidence="2" id="KW-0560">Oxidoreductase</keyword>
<reference evidence="2" key="1">
    <citation type="submission" date="2019-08" db="EMBL/GenBank/DDBJ databases">
        <authorList>
            <person name="Kucharzyk K."/>
            <person name="Murdoch R.W."/>
            <person name="Higgins S."/>
            <person name="Loffler F."/>
        </authorList>
    </citation>
    <scope>NUCLEOTIDE SEQUENCE</scope>
</reference>
<protein>
    <submittedName>
        <fullName evidence="2">Naphthalene 1,2-dioxygenase/salicylate 5-hydroxylase systems, ferredoxin--NAD(P)(+), reductase component</fullName>
        <ecNumber evidence="2">1.18.1.7</ecNumber>
    </submittedName>
</protein>
<dbReference type="InterPro" id="IPR001433">
    <property type="entry name" value="OxRdtase_FAD/NAD-bd"/>
</dbReference>
<dbReference type="PANTHER" id="PTHR47354">
    <property type="entry name" value="NADH OXIDOREDUCTASE HCR"/>
    <property type="match status" value="1"/>
</dbReference>
<dbReference type="SUPFAM" id="SSF52343">
    <property type="entry name" value="Ferredoxin reductase-like, C-terminal NADP-linked domain"/>
    <property type="match status" value="1"/>
</dbReference>
<name>A0A645GVN6_9ZZZZ</name>
<dbReference type="PRINTS" id="PR00371">
    <property type="entry name" value="FPNCR"/>
</dbReference>
<dbReference type="InterPro" id="IPR001709">
    <property type="entry name" value="Flavoprot_Pyr_Nucl_cyt_Rdtase"/>
</dbReference>
<proteinExistence type="predicted"/>
<dbReference type="GO" id="GO:0051213">
    <property type="term" value="F:dioxygenase activity"/>
    <property type="evidence" value="ECO:0007669"/>
    <property type="project" value="UniProtKB-KW"/>
</dbReference>
<dbReference type="InterPro" id="IPR039261">
    <property type="entry name" value="FNR_nucleotide-bd"/>
</dbReference>
<dbReference type="AlphaFoldDB" id="A0A645GVN6"/>
<dbReference type="PANTHER" id="PTHR47354:SF5">
    <property type="entry name" value="PROTEIN RFBI"/>
    <property type="match status" value="1"/>
</dbReference>
<organism evidence="2">
    <name type="scientific">bioreactor metagenome</name>
    <dbReference type="NCBI Taxonomy" id="1076179"/>
    <lineage>
        <taxon>unclassified sequences</taxon>
        <taxon>metagenomes</taxon>
        <taxon>ecological metagenomes</taxon>
    </lineage>
</organism>
<dbReference type="EC" id="1.18.1.7" evidence="2"/>
<evidence type="ECO:0000313" key="2">
    <source>
        <dbReference type="EMBL" id="MPN30855.1"/>
    </source>
</evidence>
<dbReference type="FunFam" id="3.40.50.80:FF:000047">
    <property type="entry name" value="Naphthalene 1,2-dioxygenase reductase component"/>
    <property type="match status" value="1"/>
</dbReference>